<protein>
    <submittedName>
        <fullName evidence="1">Uncharacterized protein</fullName>
    </submittedName>
</protein>
<name>A0ABT5YWR3_9ACTN</name>
<organism evidence="1 2">
    <name type="scientific">Streptantibioticus ferralitis</name>
    <dbReference type="NCBI Taxonomy" id="236510"/>
    <lineage>
        <taxon>Bacteria</taxon>
        <taxon>Bacillati</taxon>
        <taxon>Actinomycetota</taxon>
        <taxon>Actinomycetes</taxon>
        <taxon>Kitasatosporales</taxon>
        <taxon>Streptomycetaceae</taxon>
        <taxon>Streptantibioticus</taxon>
    </lineage>
</organism>
<sequence length="125" mass="13034">MSTQQDAAQVTVVLNDCAAEDADTVFRSLTAAFPASPSGAPAAPISTRQGQQTVWIESFDVSSHGTHAASTEPLAGSVTADLQGCPDAVRKVEHALEDSFTVAEHGLIHGDQEIDVQLRIGPRGP</sequence>
<evidence type="ECO:0000313" key="2">
    <source>
        <dbReference type="Proteomes" id="UP001220022"/>
    </source>
</evidence>
<reference evidence="1 2" key="1">
    <citation type="submission" date="2023-03" db="EMBL/GenBank/DDBJ databases">
        <title>Draft genome sequence of type strain Streptomyces ferralitis JCM 14344.</title>
        <authorList>
            <person name="Klaysubun C."/>
            <person name="Duangmal K."/>
        </authorList>
    </citation>
    <scope>NUCLEOTIDE SEQUENCE [LARGE SCALE GENOMIC DNA]</scope>
    <source>
        <strain evidence="1 2">JCM 14344</strain>
    </source>
</reference>
<gene>
    <name evidence="1" type="ORF">P2L57_09985</name>
</gene>
<dbReference type="RefSeq" id="WP_275811563.1">
    <property type="nucleotide sequence ID" value="NZ_BAAANM010000015.1"/>
</dbReference>
<accession>A0ABT5YWR3</accession>
<dbReference type="EMBL" id="JARHTQ010000005">
    <property type="protein sequence ID" value="MDF2256042.1"/>
    <property type="molecule type" value="Genomic_DNA"/>
</dbReference>
<keyword evidence="2" id="KW-1185">Reference proteome</keyword>
<dbReference type="Proteomes" id="UP001220022">
    <property type="component" value="Unassembled WGS sequence"/>
</dbReference>
<evidence type="ECO:0000313" key="1">
    <source>
        <dbReference type="EMBL" id="MDF2256042.1"/>
    </source>
</evidence>
<comment type="caution">
    <text evidence="1">The sequence shown here is derived from an EMBL/GenBank/DDBJ whole genome shotgun (WGS) entry which is preliminary data.</text>
</comment>
<proteinExistence type="predicted"/>